<name>A0A0E9TXV0_ANGAN</name>
<dbReference type="AlphaFoldDB" id="A0A0E9TXV0"/>
<evidence type="ECO:0000313" key="1">
    <source>
        <dbReference type="EMBL" id="JAH57578.1"/>
    </source>
</evidence>
<organism evidence="1">
    <name type="scientific">Anguilla anguilla</name>
    <name type="common">European freshwater eel</name>
    <name type="synonym">Muraena anguilla</name>
    <dbReference type="NCBI Taxonomy" id="7936"/>
    <lineage>
        <taxon>Eukaryota</taxon>
        <taxon>Metazoa</taxon>
        <taxon>Chordata</taxon>
        <taxon>Craniata</taxon>
        <taxon>Vertebrata</taxon>
        <taxon>Euteleostomi</taxon>
        <taxon>Actinopterygii</taxon>
        <taxon>Neopterygii</taxon>
        <taxon>Teleostei</taxon>
        <taxon>Anguilliformes</taxon>
        <taxon>Anguillidae</taxon>
        <taxon>Anguilla</taxon>
    </lineage>
</organism>
<sequence length="26" mass="3329">MFTHYNSWTIRKKQHNKIDHCRSPWN</sequence>
<protein>
    <submittedName>
        <fullName evidence="1">Uncharacterized protein</fullName>
    </submittedName>
</protein>
<proteinExistence type="predicted"/>
<reference evidence="1" key="1">
    <citation type="submission" date="2014-11" db="EMBL/GenBank/DDBJ databases">
        <authorList>
            <person name="Amaro Gonzalez C."/>
        </authorList>
    </citation>
    <scope>NUCLEOTIDE SEQUENCE</scope>
</reference>
<accession>A0A0E9TXV0</accession>
<dbReference type="EMBL" id="GBXM01050999">
    <property type="protein sequence ID" value="JAH57578.1"/>
    <property type="molecule type" value="Transcribed_RNA"/>
</dbReference>
<reference evidence="1" key="2">
    <citation type="journal article" date="2015" name="Fish Shellfish Immunol.">
        <title>Early steps in the European eel (Anguilla anguilla)-Vibrio vulnificus interaction in the gills: Role of the RtxA13 toxin.</title>
        <authorList>
            <person name="Callol A."/>
            <person name="Pajuelo D."/>
            <person name="Ebbesson L."/>
            <person name="Teles M."/>
            <person name="MacKenzie S."/>
            <person name="Amaro C."/>
        </authorList>
    </citation>
    <scope>NUCLEOTIDE SEQUENCE</scope>
</reference>